<dbReference type="Proteomes" id="UP001396334">
    <property type="component" value="Unassembled WGS sequence"/>
</dbReference>
<evidence type="ECO:0000259" key="1">
    <source>
        <dbReference type="PROSITE" id="PS50144"/>
    </source>
</evidence>
<feature type="domain" description="MATH" evidence="1">
    <location>
        <begin position="6"/>
        <end position="143"/>
    </location>
</feature>
<dbReference type="InterPro" id="IPR008974">
    <property type="entry name" value="TRAF-like"/>
</dbReference>
<dbReference type="SUPFAM" id="SSF49599">
    <property type="entry name" value="TRAF domain-like"/>
    <property type="match status" value="2"/>
</dbReference>
<comment type="caution">
    <text evidence="2">The sequence shown here is derived from an EMBL/GenBank/DDBJ whole genome shotgun (WGS) entry which is preliminary data.</text>
</comment>
<proteinExistence type="predicted"/>
<dbReference type="Pfam" id="PF22486">
    <property type="entry name" value="MATH_2"/>
    <property type="match status" value="2"/>
</dbReference>
<gene>
    <name evidence="2" type="ORF">V6N11_019013</name>
</gene>
<dbReference type="SMART" id="SM00061">
    <property type="entry name" value="MATH"/>
    <property type="match status" value="2"/>
</dbReference>
<evidence type="ECO:0000313" key="3">
    <source>
        <dbReference type="Proteomes" id="UP001396334"/>
    </source>
</evidence>
<keyword evidence="3" id="KW-1185">Reference proteome</keyword>
<dbReference type="PANTHER" id="PTHR46162:SF40">
    <property type="entry name" value="TRAF-LIKE FAMILY PROTEIN"/>
    <property type="match status" value="1"/>
</dbReference>
<name>A0ABR2R1C7_9ROSI</name>
<dbReference type="InterPro" id="IPR002083">
    <property type="entry name" value="MATH/TRAF_dom"/>
</dbReference>
<dbReference type="EMBL" id="JBBPBN010000028">
    <property type="protein sequence ID" value="KAK9006679.1"/>
    <property type="molecule type" value="Genomic_DNA"/>
</dbReference>
<accession>A0ABR2R1C7</accession>
<dbReference type="CDD" id="cd00121">
    <property type="entry name" value="MATH"/>
    <property type="match status" value="2"/>
</dbReference>
<evidence type="ECO:0000313" key="2">
    <source>
        <dbReference type="EMBL" id="KAK9006679.1"/>
    </source>
</evidence>
<dbReference type="PANTHER" id="PTHR46162">
    <property type="entry name" value="TRAF-LIKE FAMILY PROTEIN"/>
    <property type="match status" value="1"/>
</dbReference>
<dbReference type="PROSITE" id="PS50144">
    <property type="entry name" value="MATH"/>
    <property type="match status" value="2"/>
</dbReference>
<organism evidence="2 3">
    <name type="scientific">Hibiscus sabdariffa</name>
    <name type="common">roselle</name>
    <dbReference type="NCBI Taxonomy" id="183260"/>
    <lineage>
        <taxon>Eukaryota</taxon>
        <taxon>Viridiplantae</taxon>
        <taxon>Streptophyta</taxon>
        <taxon>Embryophyta</taxon>
        <taxon>Tracheophyta</taxon>
        <taxon>Spermatophyta</taxon>
        <taxon>Magnoliopsida</taxon>
        <taxon>eudicotyledons</taxon>
        <taxon>Gunneridae</taxon>
        <taxon>Pentapetalae</taxon>
        <taxon>rosids</taxon>
        <taxon>malvids</taxon>
        <taxon>Malvales</taxon>
        <taxon>Malvaceae</taxon>
        <taxon>Malvoideae</taxon>
        <taxon>Hibiscus</taxon>
    </lineage>
</organism>
<protein>
    <recommendedName>
        <fullName evidence="1">MATH domain-containing protein</fullName>
    </recommendedName>
</protein>
<dbReference type="Gene3D" id="2.60.210.10">
    <property type="entry name" value="Apoptosis, Tumor Necrosis Factor Receptor Associated Protein 2, Chain A"/>
    <property type="match status" value="2"/>
</dbReference>
<feature type="domain" description="MATH" evidence="1">
    <location>
        <begin position="163"/>
        <end position="292"/>
    </location>
</feature>
<sequence>MRSHPPSHYLFKIESFSLLAEAKVEKFKSDTFEAGGHQWRLVLYPNGNEKSNGSGHISLYLEIVIEETGDFTLDWEVNVDFKLFVFDQIGDQYLAIKDMEVPVRRFYGMKKEWGFSQLLSQETFKNGENGYLVEDCCIFGAELLIIEPPPELGQLSMVKNPSGGKITWKIENFSSLHQNFYYSPVQSVGDINWYLLVYPKGHLQGEGTHLSLFLELAEPDKLPSNRELYVKYNLRLRNQIKSNHFEYETPIEKCFDIPAPSWGFPKFVRLKDLKDTSKGYMVNDSLIVEAELLLISTVK</sequence>
<reference evidence="2 3" key="1">
    <citation type="journal article" date="2024" name="G3 (Bethesda)">
        <title>Genome assembly of Hibiscus sabdariffa L. provides insights into metabolisms of medicinal natural products.</title>
        <authorList>
            <person name="Kim T."/>
        </authorList>
    </citation>
    <scope>NUCLEOTIDE SEQUENCE [LARGE SCALE GENOMIC DNA]</scope>
    <source>
        <strain evidence="2">TK-2024</strain>
        <tissue evidence="2">Old leaves</tissue>
    </source>
</reference>